<accession>A0A2P2N7Q9</accession>
<dbReference type="AlphaFoldDB" id="A0A2P2N7Q9"/>
<proteinExistence type="predicted"/>
<reference evidence="1" key="1">
    <citation type="submission" date="2018-02" db="EMBL/GenBank/DDBJ databases">
        <title>Rhizophora mucronata_Transcriptome.</title>
        <authorList>
            <person name="Meera S.P."/>
            <person name="Sreeshan A."/>
            <person name="Augustine A."/>
        </authorList>
    </citation>
    <scope>NUCLEOTIDE SEQUENCE</scope>
    <source>
        <tissue evidence="1">Leaf</tissue>
    </source>
</reference>
<sequence>MKTAHPYLLVMTGPLNANSKYSIFSNVITSFQETLSTSQAHSASFLKMQRCL</sequence>
<protein>
    <submittedName>
        <fullName evidence="1">Uncharacterized protein LOC107643478</fullName>
    </submittedName>
</protein>
<dbReference type="EMBL" id="GGEC01058053">
    <property type="protein sequence ID" value="MBX38537.1"/>
    <property type="molecule type" value="Transcribed_RNA"/>
</dbReference>
<organism evidence="1">
    <name type="scientific">Rhizophora mucronata</name>
    <name type="common">Asiatic mangrove</name>
    <dbReference type="NCBI Taxonomy" id="61149"/>
    <lineage>
        <taxon>Eukaryota</taxon>
        <taxon>Viridiplantae</taxon>
        <taxon>Streptophyta</taxon>
        <taxon>Embryophyta</taxon>
        <taxon>Tracheophyta</taxon>
        <taxon>Spermatophyta</taxon>
        <taxon>Magnoliopsida</taxon>
        <taxon>eudicotyledons</taxon>
        <taxon>Gunneridae</taxon>
        <taxon>Pentapetalae</taxon>
        <taxon>rosids</taxon>
        <taxon>fabids</taxon>
        <taxon>Malpighiales</taxon>
        <taxon>Rhizophoraceae</taxon>
        <taxon>Rhizophora</taxon>
    </lineage>
</organism>
<name>A0A2P2N7Q9_RHIMU</name>
<evidence type="ECO:0000313" key="1">
    <source>
        <dbReference type="EMBL" id="MBX38537.1"/>
    </source>
</evidence>